<dbReference type="PANTHER" id="PTHR32096">
    <property type="entry name" value="WRKY TRANSCRIPTION FACTOR 30-RELATED-RELATED"/>
    <property type="match status" value="1"/>
</dbReference>
<dbReference type="PANTHER" id="PTHR32096:SF137">
    <property type="entry name" value="WRKY TRANSCRIPTION FACTOR 65 ISOFORM X1-RELATED"/>
    <property type="match status" value="1"/>
</dbReference>
<dbReference type="Gramene" id="KZN04306">
    <property type="protein sequence ID" value="KZN04306"/>
    <property type="gene ID" value="DCAR_005143"/>
</dbReference>
<keyword evidence="2" id="KW-0805">Transcription regulation</keyword>
<keyword evidence="4" id="KW-0804">Transcription</keyword>
<protein>
    <recommendedName>
        <fullName evidence="7">WRKY domain-containing protein</fullName>
    </recommendedName>
</protein>
<dbReference type="OrthoDB" id="773436at2759"/>
<organism evidence="8">
    <name type="scientific">Daucus carota subsp. sativus</name>
    <name type="common">Carrot</name>
    <dbReference type="NCBI Taxonomy" id="79200"/>
    <lineage>
        <taxon>Eukaryota</taxon>
        <taxon>Viridiplantae</taxon>
        <taxon>Streptophyta</taxon>
        <taxon>Embryophyta</taxon>
        <taxon>Tracheophyta</taxon>
        <taxon>Spermatophyta</taxon>
        <taxon>Magnoliopsida</taxon>
        <taxon>eudicotyledons</taxon>
        <taxon>Gunneridae</taxon>
        <taxon>Pentapetalae</taxon>
        <taxon>asterids</taxon>
        <taxon>campanulids</taxon>
        <taxon>Apiales</taxon>
        <taxon>Apiaceae</taxon>
        <taxon>Apioideae</taxon>
        <taxon>Scandiceae</taxon>
        <taxon>Daucinae</taxon>
        <taxon>Daucus</taxon>
        <taxon>Daucus sect. Daucus</taxon>
    </lineage>
</organism>
<keyword evidence="10" id="KW-1185">Reference proteome</keyword>
<name>A0A166CTB3_DAUCS</name>
<evidence type="ECO:0000256" key="3">
    <source>
        <dbReference type="ARBA" id="ARBA00023125"/>
    </source>
</evidence>
<dbReference type="EMBL" id="CP093344">
    <property type="protein sequence ID" value="WOG86591.1"/>
    <property type="molecule type" value="Genomic_DNA"/>
</dbReference>
<dbReference type="InterPro" id="IPR044810">
    <property type="entry name" value="WRKY_plant"/>
</dbReference>
<evidence type="ECO:0000256" key="1">
    <source>
        <dbReference type="ARBA" id="ARBA00004123"/>
    </source>
</evidence>
<dbReference type="FunFam" id="2.20.25.80:FF:000004">
    <property type="entry name" value="WRKY transcription factor 65"/>
    <property type="match status" value="1"/>
</dbReference>
<reference evidence="9" key="2">
    <citation type="submission" date="2022-03" db="EMBL/GenBank/DDBJ databases">
        <title>Draft title - Genomic analysis of global carrot germplasm unveils the trajectory of domestication and the origin of high carotenoid orange carrot.</title>
        <authorList>
            <person name="Iorizzo M."/>
            <person name="Ellison S."/>
            <person name="Senalik D."/>
            <person name="Macko-Podgorni A."/>
            <person name="Grzebelus D."/>
            <person name="Bostan H."/>
            <person name="Rolling W."/>
            <person name="Curaba J."/>
            <person name="Simon P."/>
        </authorList>
    </citation>
    <scope>NUCLEOTIDE SEQUENCE</scope>
    <source>
        <tissue evidence="9">Leaf</tissue>
    </source>
</reference>
<dbReference type="EMBL" id="LNRQ01000002">
    <property type="protein sequence ID" value="KZN04306.1"/>
    <property type="molecule type" value="Genomic_DNA"/>
</dbReference>
<comment type="subcellular location">
    <subcellularLocation>
        <location evidence="1">Nucleus</location>
    </subcellularLocation>
</comment>
<dbReference type="SUPFAM" id="SSF118290">
    <property type="entry name" value="WRKY DNA-binding domain"/>
    <property type="match status" value="1"/>
</dbReference>
<evidence type="ECO:0000256" key="6">
    <source>
        <dbReference type="SAM" id="MobiDB-lite"/>
    </source>
</evidence>
<proteinExistence type="predicted"/>
<dbReference type="SMART" id="SM00774">
    <property type="entry name" value="WRKY"/>
    <property type="match status" value="1"/>
</dbReference>
<dbReference type="InterPro" id="IPR036576">
    <property type="entry name" value="WRKY_dom_sf"/>
</dbReference>
<dbReference type="AlphaFoldDB" id="A0A166CTB3"/>
<evidence type="ECO:0000259" key="7">
    <source>
        <dbReference type="PROSITE" id="PS50811"/>
    </source>
</evidence>
<dbReference type="OMA" id="PWCGTKG"/>
<feature type="compositionally biased region" description="Acidic residues" evidence="6">
    <location>
        <begin position="13"/>
        <end position="23"/>
    </location>
</feature>
<feature type="region of interest" description="Disordered" evidence="6">
    <location>
        <begin position="132"/>
        <end position="186"/>
    </location>
</feature>
<dbReference type="GO" id="GO:0000976">
    <property type="term" value="F:transcription cis-regulatory region binding"/>
    <property type="evidence" value="ECO:0007669"/>
    <property type="project" value="TreeGrafter"/>
</dbReference>
<evidence type="ECO:0000256" key="2">
    <source>
        <dbReference type="ARBA" id="ARBA00023015"/>
    </source>
</evidence>
<dbReference type="KEGG" id="dcr:108208014"/>
<feature type="region of interest" description="Disordered" evidence="6">
    <location>
        <begin position="1"/>
        <end position="52"/>
    </location>
</feature>
<feature type="compositionally biased region" description="Low complexity" evidence="6">
    <location>
        <begin position="139"/>
        <end position="181"/>
    </location>
</feature>
<evidence type="ECO:0000313" key="10">
    <source>
        <dbReference type="Proteomes" id="UP000077755"/>
    </source>
</evidence>
<evidence type="ECO:0000256" key="4">
    <source>
        <dbReference type="ARBA" id="ARBA00023163"/>
    </source>
</evidence>
<dbReference type="GO" id="GO:0005634">
    <property type="term" value="C:nucleus"/>
    <property type="evidence" value="ECO:0007669"/>
    <property type="project" value="UniProtKB-SubCell"/>
</dbReference>
<keyword evidence="5" id="KW-0539">Nucleus</keyword>
<accession>A0A166CTB3</accession>
<dbReference type="InterPro" id="IPR003657">
    <property type="entry name" value="WRKY_dom"/>
</dbReference>
<dbReference type="GO" id="GO:0003700">
    <property type="term" value="F:DNA-binding transcription factor activity"/>
    <property type="evidence" value="ECO:0007669"/>
    <property type="project" value="InterPro"/>
</dbReference>
<keyword evidence="3" id="KW-0238">DNA-binding</keyword>
<dbReference type="PROSITE" id="PS50811">
    <property type="entry name" value="WRKY"/>
    <property type="match status" value="1"/>
</dbReference>
<evidence type="ECO:0000256" key="5">
    <source>
        <dbReference type="ARBA" id="ARBA00023242"/>
    </source>
</evidence>
<evidence type="ECO:0000313" key="9">
    <source>
        <dbReference type="EMBL" id="WOG86591.1"/>
    </source>
</evidence>
<reference evidence="8" key="1">
    <citation type="journal article" date="2016" name="Nat. Genet.">
        <title>A high-quality carrot genome assembly provides new insights into carotenoid accumulation and asterid genome evolution.</title>
        <authorList>
            <person name="Iorizzo M."/>
            <person name="Ellison S."/>
            <person name="Senalik D."/>
            <person name="Zeng P."/>
            <person name="Satapoomin P."/>
            <person name="Huang J."/>
            <person name="Bowman M."/>
            <person name="Iovene M."/>
            <person name="Sanseverino W."/>
            <person name="Cavagnaro P."/>
            <person name="Yildiz M."/>
            <person name="Macko-Podgorni A."/>
            <person name="Moranska E."/>
            <person name="Grzebelus E."/>
            <person name="Grzebelus D."/>
            <person name="Ashrafi H."/>
            <person name="Zheng Z."/>
            <person name="Cheng S."/>
            <person name="Spooner D."/>
            <person name="Van Deynze A."/>
            <person name="Simon P."/>
        </authorList>
    </citation>
    <scope>NUCLEOTIDE SEQUENCE [LARGE SCALE GENOMIC DNA]</scope>
    <source>
        <tissue evidence="8">Leaf</tissue>
    </source>
</reference>
<feature type="domain" description="WRKY" evidence="7">
    <location>
        <begin position="75"/>
        <end position="135"/>
    </location>
</feature>
<evidence type="ECO:0000313" key="8">
    <source>
        <dbReference type="EMBL" id="KZN04306.1"/>
    </source>
</evidence>
<gene>
    <name evidence="8" type="ORF">DCAR_005143</name>
    <name evidence="9" type="ORF">DCAR_0205806</name>
</gene>
<sequence length="269" mass="30063">MDGRINPFAREQDDYDYSPDYSEDSPPSGLFSDSKMASTSSPRKSRRGLQKRVVSVPIKDVEGSRLKGEISTPPSDSWAWRKYGQKPIKGSPYPRAYYRCSSSKGCLARKQVERNRADPTMLMVTYSCEHNHPWPASKNNQNRNRNQSENRTQNLDNNPVSTATTTPVSISISSPNVTTSNSDDDQISPNFVMDEEFTNFDSEFGWFTNFETTNSSTLLESPTSARDGIRDADIATIFSTKEGDESFFADLEELPECSLVFGRGVIGVS</sequence>
<dbReference type="Proteomes" id="UP000077755">
    <property type="component" value="Chromosome 2"/>
</dbReference>
<dbReference type="Gene3D" id="2.20.25.80">
    <property type="entry name" value="WRKY domain"/>
    <property type="match status" value="1"/>
</dbReference>
<dbReference type="Pfam" id="PF03106">
    <property type="entry name" value="WRKY"/>
    <property type="match status" value="1"/>
</dbReference>